<evidence type="ECO:0000313" key="3">
    <source>
        <dbReference type="Proteomes" id="UP000637632"/>
    </source>
</evidence>
<dbReference type="InterPro" id="IPR014710">
    <property type="entry name" value="RmlC-like_jellyroll"/>
</dbReference>
<dbReference type="SUPFAM" id="SSF51206">
    <property type="entry name" value="cAMP-binding domain-like"/>
    <property type="match status" value="1"/>
</dbReference>
<dbReference type="Gene3D" id="2.60.120.10">
    <property type="entry name" value="Jelly Rolls"/>
    <property type="match status" value="1"/>
</dbReference>
<protein>
    <submittedName>
        <fullName evidence="2">Crp/Fnr family transcriptional regulator</fullName>
    </submittedName>
</protein>
<dbReference type="RefSeq" id="WP_190479837.1">
    <property type="nucleotide sequence ID" value="NZ_JACOFT010000004.1"/>
</dbReference>
<keyword evidence="3" id="KW-1185">Reference proteome</keyword>
<dbReference type="Pfam" id="PF00027">
    <property type="entry name" value="cNMP_binding"/>
    <property type="match status" value="1"/>
</dbReference>
<dbReference type="InterPro" id="IPR018490">
    <property type="entry name" value="cNMP-bd_dom_sf"/>
</dbReference>
<evidence type="ECO:0000259" key="1">
    <source>
        <dbReference type="PROSITE" id="PS50042"/>
    </source>
</evidence>
<organism evidence="2 3">
    <name type="scientific">Undibacterium aquatile</name>
    <dbReference type="NCBI Taxonomy" id="1537398"/>
    <lineage>
        <taxon>Bacteria</taxon>
        <taxon>Pseudomonadati</taxon>
        <taxon>Pseudomonadota</taxon>
        <taxon>Betaproteobacteria</taxon>
        <taxon>Burkholderiales</taxon>
        <taxon>Oxalobacteraceae</taxon>
        <taxon>Undibacterium</taxon>
    </lineage>
</organism>
<dbReference type="Proteomes" id="UP000637632">
    <property type="component" value="Unassembled WGS sequence"/>
</dbReference>
<gene>
    <name evidence="2" type="ORF">H8K26_12085</name>
</gene>
<dbReference type="EMBL" id="JACOFT010000004">
    <property type="protein sequence ID" value="MBC3812183.1"/>
    <property type="molecule type" value="Genomic_DNA"/>
</dbReference>
<accession>A0ABR6XHE8</accession>
<comment type="caution">
    <text evidence="2">The sequence shown here is derived from an EMBL/GenBank/DDBJ whole genome shotgun (WGS) entry which is preliminary data.</text>
</comment>
<dbReference type="InterPro" id="IPR000595">
    <property type="entry name" value="cNMP-bd_dom"/>
</dbReference>
<proteinExistence type="predicted"/>
<sequence length="197" mass="22984">MFKDSGEMQQIRDLLERAAGKPLPDWDVLRSSYQLRQFSKGENIFGAGEWQPYVYVVRSGIVKLTYLSEGGQEWIKSFIGEADFFACPNVLLAGLRTDYFATAVEQCEIEQVDYSEINKLIALHPDWQRAVRQLLEWHIVRKEQRERELLTMAPEERYQSFLKNYPAIASRIQLRDVAHYLGVTPEALSRIRKRIQT</sequence>
<dbReference type="CDD" id="cd00038">
    <property type="entry name" value="CAP_ED"/>
    <property type="match status" value="1"/>
</dbReference>
<feature type="domain" description="Cyclic nucleotide-binding" evidence="1">
    <location>
        <begin position="29"/>
        <end position="121"/>
    </location>
</feature>
<evidence type="ECO:0000313" key="2">
    <source>
        <dbReference type="EMBL" id="MBC3812183.1"/>
    </source>
</evidence>
<dbReference type="PROSITE" id="PS50042">
    <property type="entry name" value="CNMP_BINDING_3"/>
    <property type="match status" value="1"/>
</dbReference>
<name>A0ABR6XHE8_9BURK</name>
<reference evidence="2 3" key="1">
    <citation type="submission" date="2020-08" db="EMBL/GenBank/DDBJ databases">
        <title>Novel species isolated from subtropical streams in China.</title>
        <authorList>
            <person name="Lu H."/>
        </authorList>
    </citation>
    <scope>NUCLEOTIDE SEQUENCE [LARGE SCALE GENOMIC DNA]</scope>
    <source>
        <strain evidence="2 3">CCTCC AB 2015119</strain>
    </source>
</reference>